<keyword evidence="3" id="KW-1185">Reference proteome</keyword>
<dbReference type="Proteomes" id="UP001487740">
    <property type="component" value="Unassembled WGS sequence"/>
</dbReference>
<name>A0AAW0SD94_SCYPA</name>
<organism evidence="2 3">
    <name type="scientific">Scylla paramamosain</name>
    <name type="common">Mud crab</name>
    <dbReference type="NCBI Taxonomy" id="85552"/>
    <lineage>
        <taxon>Eukaryota</taxon>
        <taxon>Metazoa</taxon>
        <taxon>Ecdysozoa</taxon>
        <taxon>Arthropoda</taxon>
        <taxon>Crustacea</taxon>
        <taxon>Multicrustacea</taxon>
        <taxon>Malacostraca</taxon>
        <taxon>Eumalacostraca</taxon>
        <taxon>Eucarida</taxon>
        <taxon>Decapoda</taxon>
        <taxon>Pleocyemata</taxon>
        <taxon>Brachyura</taxon>
        <taxon>Eubrachyura</taxon>
        <taxon>Portunoidea</taxon>
        <taxon>Portunidae</taxon>
        <taxon>Portuninae</taxon>
        <taxon>Scylla</taxon>
    </lineage>
</organism>
<proteinExistence type="predicted"/>
<gene>
    <name evidence="2" type="ORF">O3P69_019988</name>
</gene>
<evidence type="ECO:0000256" key="1">
    <source>
        <dbReference type="SAM" id="MobiDB-lite"/>
    </source>
</evidence>
<dbReference type="AlphaFoldDB" id="A0AAW0SD94"/>
<sequence>MVGCYSPQKPHNHRISNIFLLSLCSKTPSFRLLSPLNPASPGLAPLLRCSLALSSSCSAPTHPFSRDRAALTFRESRREQGSPPPRDRPAWPRLLPDWRAEQPTAAKDKAQGLIGSGAGVGGRAVHTGQSLSPPSVTSRVGGRERGEYLVCGRRKGERSVGRVGGRKEWMVGGGAGKGRQASRGAGKDGLLVGAWQEWVANGSIQEVVDLLAETGVKRCGDWLSMLEDTEVNRTALDCVVRHITSDEWEEVTITDSTITSARALLPLIPSKVVRIQLSRKESDVQGLIFEHLKYTELSLHHQYRHPDQATLCDSLLRAMPSPITTTNTPKHPFARPFTPITPVPHLPNDLASRVLGERERAGGRGGCHCLTHNPRGTIKHCPAGEHPLPCPGGDGEISGG</sequence>
<evidence type="ECO:0000313" key="2">
    <source>
        <dbReference type="EMBL" id="KAK8373258.1"/>
    </source>
</evidence>
<feature type="compositionally biased region" description="Polar residues" evidence="1">
    <location>
        <begin position="127"/>
        <end position="138"/>
    </location>
</feature>
<evidence type="ECO:0000313" key="3">
    <source>
        <dbReference type="Proteomes" id="UP001487740"/>
    </source>
</evidence>
<feature type="region of interest" description="Disordered" evidence="1">
    <location>
        <begin position="74"/>
        <end position="93"/>
    </location>
</feature>
<comment type="caution">
    <text evidence="2">The sequence shown here is derived from an EMBL/GenBank/DDBJ whole genome shotgun (WGS) entry which is preliminary data.</text>
</comment>
<accession>A0AAW0SD94</accession>
<protein>
    <submittedName>
        <fullName evidence="2">Uncharacterized protein</fullName>
    </submittedName>
</protein>
<dbReference type="EMBL" id="JARAKH010001270">
    <property type="protein sequence ID" value="KAK8373258.1"/>
    <property type="molecule type" value="Genomic_DNA"/>
</dbReference>
<feature type="region of interest" description="Disordered" evidence="1">
    <location>
        <begin position="103"/>
        <end position="142"/>
    </location>
</feature>
<reference evidence="2 3" key="1">
    <citation type="submission" date="2023-03" db="EMBL/GenBank/DDBJ databases">
        <title>High-quality genome of Scylla paramamosain provides insights in environmental adaptation.</title>
        <authorList>
            <person name="Zhang L."/>
        </authorList>
    </citation>
    <scope>NUCLEOTIDE SEQUENCE [LARGE SCALE GENOMIC DNA]</scope>
    <source>
        <strain evidence="2">LZ_2023a</strain>
        <tissue evidence="2">Muscle</tissue>
    </source>
</reference>